<reference evidence="9" key="1">
    <citation type="journal article" date="2019" name="Int. J. Syst. Evol. Microbiol.">
        <title>The Global Catalogue of Microorganisms (GCM) 10K type strain sequencing project: providing services to taxonomists for standard genome sequencing and annotation.</title>
        <authorList>
            <consortium name="The Broad Institute Genomics Platform"/>
            <consortium name="The Broad Institute Genome Sequencing Center for Infectious Disease"/>
            <person name="Wu L."/>
            <person name="Ma J."/>
        </authorList>
    </citation>
    <scope>NUCLEOTIDE SEQUENCE [LARGE SCALE GENOMIC DNA]</scope>
    <source>
        <strain evidence="9">CGMCC 4.7393</strain>
    </source>
</reference>
<proteinExistence type="inferred from homology"/>
<evidence type="ECO:0000256" key="4">
    <source>
        <dbReference type="ARBA" id="ARBA00023125"/>
    </source>
</evidence>
<evidence type="ECO:0000256" key="5">
    <source>
        <dbReference type="ARBA" id="ARBA00023163"/>
    </source>
</evidence>
<dbReference type="SUPFAM" id="SSF88946">
    <property type="entry name" value="Sigma2 domain of RNA polymerase sigma factors"/>
    <property type="match status" value="1"/>
</dbReference>
<dbReference type="Pfam" id="PF04542">
    <property type="entry name" value="Sigma70_r2"/>
    <property type="match status" value="1"/>
</dbReference>
<evidence type="ECO:0000259" key="6">
    <source>
        <dbReference type="Pfam" id="PF04542"/>
    </source>
</evidence>
<dbReference type="PANTHER" id="PTHR43133:SF8">
    <property type="entry name" value="RNA POLYMERASE SIGMA FACTOR HI_1459-RELATED"/>
    <property type="match status" value="1"/>
</dbReference>
<keyword evidence="4" id="KW-0238">DNA-binding</keyword>
<keyword evidence="5" id="KW-0804">Transcription</keyword>
<organism evidence="8 9">
    <name type="scientific">Rufibacter roseus</name>
    <dbReference type="NCBI Taxonomy" id="1567108"/>
    <lineage>
        <taxon>Bacteria</taxon>
        <taxon>Pseudomonadati</taxon>
        <taxon>Bacteroidota</taxon>
        <taxon>Cytophagia</taxon>
        <taxon>Cytophagales</taxon>
        <taxon>Hymenobacteraceae</taxon>
        <taxon>Rufibacter</taxon>
    </lineage>
</organism>
<evidence type="ECO:0000259" key="7">
    <source>
        <dbReference type="Pfam" id="PF08281"/>
    </source>
</evidence>
<keyword evidence="3" id="KW-0731">Sigma factor</keyword>
<dbReference type="Gene3D" id="1.10.10.10">
    <property type="entry name" value="Winged helix-like DNA-binding domain superfamily/Winged helix DNA-binding domain"/>
    <property type="match status" value="1"/>
</dbReference>
<dbReference type="InterPro" id="IPR013325">
    <property type="entry name" value="RNA_pol_sigma_r2"/>
</dbReference>
<dbReference type="RefSeq" id="WP_066620102.1">
    <property type="nucleotide sequence ID" value="NZ_JBHSYQ010000003.1"/>
</dbReference>
<dbReference type="SUPFAM" id="SSF88659">
    <property type="entry name" value="Sigma3 and sigma4 domains of RNA polymerase sigma factors"/>
    <property type="match status" value="1"/>
</dbReference>
<evidence type="ECO:0000313" key="9">
    <source>
        <dbReference type="Proteomes" id="UP001596405"/>
    </source>
</evidence>
<comment type="caution">
    <text evidence="8">The sequence shown here is derived from an EMBL/GenBank/DDBJ whole genome shotgun (WGS) entry which is preliminary data.</text>
</comment>
<dbReference type="InterPro" id="IPR007627">
    <property type="entry name" value="RNA_pol_sigma70_r2"/>
</dbReference>
<dbReference type="InterPro" id="IPR013324">
    <property type="entry name" value="RNA_pol_sigma_r3/r4-like"/>
</dbReference>
<dbReference type="Gene3D" id="1.10.1740.10">
    <property type="match status" value="1"/>
</dbReference>
<sequence length="169" mass="19857">MDLQEFKIKVLPSKQKLYRLALFMLQNKEEAEDILQDVFLKLWTIKHKLHAYASIEALAMSTTKNLCLDKLRSKRNKHMVDVVDLELDSHETNPYQRYEQADQVSKVQELLKDLPEQQRLVLHLRDVEGYSYEEIEQVTGIQVNALRVTLSRARKSVRDGLLKMENYAL</sequence>
<dbReference type="EMBL" id="JBHSYQ010000003">
    <property type="protein sequence ID" value="MFC6996343.1"/>
    <property type="molecule type" value="Genomic_DNA"/>
</dbReference>
<keyword evidence="9" id="KW-1185">Reference proteome</keyword>
<evidence type="ECO:0000256" key="2">
    <source>
        <dbReference type="ARBA" id="ARBA00023015"/>
    </source>
</evidence>
<evidence type="ECO:0000256" key="1">
    <source>
        <dbReference type="ARBA" id="ARBA00010641"/>
    </source>
</evidence>
<dbReference type="InterPro" id="IPR036388">
    <property type="entry name" value="WH-like_DNA-bd_sf"/>
</dbReference>
<dbReference type="Proteomes" id="UP001596405">
    <property type="component" value="Unassembled WGS sequence"/>
</dbReference>
<name>A0ABW2DH25_9BACT</name>
<evidence type="ECO:0000313" key="8">
    <source>
        <dbReference type="EMBL" id="MFC6996343.1"/>
    </source>
</evidence>
<dbReference type="PANTHER" id="PTHR43133">
    <property type="entry name" value="RNA POLYMERASE ECF-TYPE SIGMA FACTO"/>
    <property type="match status" value="1"/>
</dbReference>
<dbReference type="CDD" id="cd06171">
    <property type="entry name" value="Sigma70_r4"/>
    <property type="match status" value="1"/>
</dbReference>
<feature type="domain" description="RNA polymerase sigma factor 70 region 4 type 2" evidence="7">
    <location>
        <begin position="107"/>
        <end position="156"/>
    </location>
</feature>
<dbReference type="NCBIfam" id="TIGR02937">
    <property type="entry name" value="sigma70-ECF"/>
    <property type="match status" value="1"/>
</dbReference>
<dbReference type="InterPro" id="IPR014284">
    <property type="entry name" value="RNA_pol_sigma-70_dom"/>
</dbReference>
<comment type="similarity">
    <text evidence="1">Belongs to the sigma-70 factor family. ECF subfamily.</text>
</comment>
<feature type="domain" description="RNA polymerase sigma-70 region 2" evidence="6">
    <location>
        <begin position="15"/>
        <end position="75"/>
    </location>
</feature>
<protein>
    <submittedName>
        <fullName evidence="8">RNA polymerase sigma factor</fullName>
    </submittedName>
</protein>
<accession>A0ABW2DH25</accession>
<dbReference type="InterPro" id="IPR013249">
    <property type="entry name" value="RNA_pol_sigma70_r4_t2"/>
</dbReference>
<dbReference type="InterPro" id="IPR039425">
    <property type="entry name" value="RNA_pol_sigma-70-like"/>
</dbReference>
<dbReference type="Pfam" id="PF08281">
    <property type="entry name" value="Sigma70_r4_2"/>
    <property type="match status" value="1"/>
</dbReference>
<keyword evidence="2" id="KW-0805">Transcription regulation</keyword>
<evidence type="ECO:0000256" key="3">
    <source>
        <dbReference type="ARBA" id="ARBA00023082"/>
    </source>
</evidence>
<gene>
    <name evidence="8" type="ORF">ACFQHR_01845</name>
</gene>